<evidence type="ECO:0000313" key="3">
    <source>
        <dbReference type="Proteomes" id="UP000032417"/>
    </source>
</evidence>
<evidence type="ECO:0000259" key="1">
    <source>
        <dbReference type="Pfam" id="PF04230"/>
    </source>
</evidence>
<reference evidence="2 3" key="1">
    <citation type="submission" date="2014-08" db="EMBL/GenBank/DDBJ databases">
        <authorList>
            <person name="Wibberg D."/>
        </authorList>
    </citation>
    <scope>NUCLEOTIDE SEQUENCE [LARGE SCALE GENOMIC DNA]</scope>
    <source>
        <strain evidence="3">ING2-E5B</strain>
    </source>
</reference>
<dbReference type="HOGENOM" id="CLU_749349_0_0_10"/>
<organism evidence="2 3">
    <name type="scientific">Fermentimonas caenicola</name>
    <dbReference type="NCBI Taxonomy" id="1562970"/>
    <lineage>
        <taxon>Bacteria</taxon>
        <taxon>Pseudomonadati</taxon>
        <taxon>Bacteroidota</taxon>
        <taxon>Bacteroidia</taxon>
        <taxon>Bacteroidales</taxon>
        <taxon>Dysgonomonadaceae</taxon>
        <taxon>Fermentimonas</taxon>
    </lineage>
</organism>
<dbReference type="OrthoDB" id="1814359at2"/>
<dbReference type="AlphaFoldDB" id="A0A098BYN8"/>
<proteinExistence type="predicted"/>
<dbReference type="Proteomes" id="UP000032417">
    <property type="component" value="Chromosome 1"/>
</dbReference>
<sequence length="371" mass="43052">MLHSDILFTGFYGYKNTGDDAFVEVCSWGAKKYWQKSNLRFLAKKENLPNTIIPVKGDLFNFPRTSRFQRQFLIRRTDYLISGGGSTIHSKMKADNIKNQALQLKRKGSKIKIGGIGVSVGPFKSIEDEKAVVDYLKNIDFLAVRDQFSYDYVSSLDLPYKPINAFDLAALLPEIYNYRKKNKEYKSRKTIGISVCPYESLNSKLDINNEFKRNRLIKELIKKLDKSGDYLFKFYIINGHERIGDLKLTLETIDETSPRNYLISHYSKNTQEVWESIAKCDFVISTRLHAAIFACFARIPFMLNEYHRKCTDFLNTVGYKDQYRLFDSNYNVNEKVEQISNILYSSDGYIVPDKVEEMERLAKLNFTAITL</sequence>
<dbReference type="EMBL" id="LN515532">
    <property type="protein sequence ID" value="CEA15291.1"/>
    <property type="molecule type" value="Genomic_DNA"/>
</dbReference>
<dbReference type="KEGG" id="pbt:ING2E5B_0524"/>
<dbReference type="PANTHER" id="PTHR36836:SF1">
    <property type="entry name" value="COLANIC ACID BIOSYNTHESIS PROTEIN WCAK"/>
    <property type="match status" value="1"/>
</dbReference>
<protein>
    <recommendedName>
        <fullName evidence="1">Polysaccharide pyruvyl transferase domain-containing protein</fullName>
    </recommendedName>
</protein>
<keyword evidence="3" id="KW-1185">Reference proteome</keyword>
<dbReference type="InterPro" id="IPR007345">
    <property type="entry name" value="Polysacch_pyruvyl_Trfase"/>
</dbReference>
<dbReference type="PANTHER" id="PTHR36836">
    <property type="entry name" value="COLANIC ACID BIOSYNTHESIS PROTEIN WCAK"/>
    <property type="match status" value="1"/>
</dbReference>
<evidence type="ECO:0000313" key="2">
    <source>
        <dbReference type="EMBL" id="CEA15291.1"/>
    </source>
</evidence>
<dbReference type="PATRIC" id="fig|1562970.3.peg.518"/>
<accession>A0A098BYN8</accession>
<gene>
    <name evidence="2" type="ORF">ING2E5B_0524</name>
</gene>
<name>A0A098BYN8_9BACT</name>
<dbReference type="STRING" id="1562970.ING2E5B_0524"/>
<dbReference type="Pfam" id="PF04230">
    <property type="entry name" value="PS_pyruv_trans"/>
    <property type="match status" value="1"/>
</dbReference>
<feature type="domain" description="Polysaccharide pyruvyl transferase" evidence="1">
    <location>
        <begin position="67"/>
        <end position="302"/>
    </location>
</feature>